<sequence length="173" mass="19365">MPFPMLFSVIREHLSKSSIDSLEHHYSNFKNRKISREVLIKMVRKIAGDKLLIAAIKSIKSQKNGMEGFKGAELGRQHVLNADKVHLKNEFTSSLNEENGTEGFKSAEHSPQHVLGSEKVHSKNEFTSFLNETSVIGPSGLQGQCPHRPKPIIDAQQFPCKNDFTSHNGQALF</sequence>
<keyword evidence="2" id="KW-0539">Nucleus</keyword>
<evidence type="ECO:0000256" key="1">
    <source>
        <dbReference type="ARBA" id="ARBA00004123"/>
    </source>
</evidence>
<dbReference type="InterPro" id="IPR022003">
    <property type="entry name" value="RST"/>
</dbReference>
<accession>D5ADV4</accession>
<evidence type="ECO:0000259" key="3">
    <source>
        <dbReference type="PROSITE" id="PS51879"/>
    </source>
</evidence>
<dbReference type="EMBL" id="BT124475">
    <property type="protein sequence ID" value="ADE77723.1"/>
    <property type="molecule type" value="mRNA"/>
</dbReference>
<evidence type="ECO:0000313" key="4">
    <source>
        <dbReference type="EMBL" id="ADE77723.1"/>
    </source>
</evidence>
<protein>
    <recommendedName>
        <fullName evidence="3">RST domain-containing protein</fullName>
    </recommendedName>
</protein>
<comment type="subcellular location">
    <subcellularLocation>
        <location evidence="1">Nucleus</location>
    </subcellularLocation>
</comment>
<dbReference type="GO" id="GO:0005634">
    <property type="term" value="C:nucleus"/>
    <property type="evidence" value="ECO:0007669"/>
    <property type="project" value="UniProtKB-SubCell"/>
</dbReference>
<evidence type="ECO:0000256" key="2">
    <source>
        <dbReference type="ARBA" id="ARBA00023242"/>
    </source>
</evidence>
<dbReference type="PANTHER" id="PTHR32263">
    <property type="entry name" value="INACTIVE POLY [ADP-RIBOSE] POLYMERASE SRO4-RELATED"/>
    <property type="match status" value="1"/>
</dbReference>
<dbReference type="Pfam" id="PF12174">
    <property type="entry name" value="RST"/>
    <property type="match status" value="1"/>
</dbReference>
<name>D5ADV4_PICSI</name>
<dbReference type="PROSITE" id="PS51879">
    <property type="entry name" value="RST"/>
    <property type="match status" value="1"/>
</dbReference>
<organism evidence="4">
    <name type="scientific">Picea sitchensis</name>
    <name type="common">Sitka spruce</name>
    <name type="synonym">Pinus sitchensis</name>
    <dbReference type="NCBI Taxonomy" id="3332"/>
    <lineage>
        <taxon>Eukaryota</taxon>
        <taxon>Viridiplantae</taxon>
        <taxon>Streptophyta</taxon>
        <taxon>Embryophyta</taxon>
        <taxon>Tracheophyta</taxon>
        <taxon>Spermatophyta</taxon>
        <taxon>Pinopsida</taxon>
        <taxon>Pinidae</taxon>
        <taxon>Conifers I</taxon>
        <taxon>Pinales</taxon>
        <taxon>Pinaceae</taxon>
        <taxon>Picea</taxon>
    </lineage>
</organism>
<dbReference type="PANTHER" id="PTHR32263:SF12">
    <property type="entry name" value="INACTIVE POLY [ADP-RIBOSE] POLYMERASE SRO4-RELATED"/>
    <property type="match status" value="1"/>
</dbReference>
<dbReference type="AlphaFoldDB" id="D5ADV4"/>
<reference evidence="4" key="1">
    <citation type="submission" date="2010-04" db="EMBL/GenBank/DDBJ databases">
        <authorList>
            <person name="Reid K.E."/>
            <person name="Liao N."/>
            <person name="Chan S."/>
            <person name="Docking R."/>
            <person name="Taylor G."/>
            <person name="Moore R."/>
            <person name="Mayo M."/>
            <person name="Munro S."/>
            <person name="King J."/>
            <person name="Yanchuk A."/>
            <person name="Holt R."/>
            <person name="Jones S."/>
            <person name="Marra M."/>
            <person name="Ritland C.E."/>
            <person name="Ritland K."/>
            <person name="Bohlmann J."/>
        </authorList>
    </citation>
    <scope>NUCLEOTIDE SEQUENCE</scope>
    <source>
        <tissue evidence="4">Bud</tissue>
    </source>
</reference>
<dbReference type="InterPro" id="IPR044964">
    <property type="entry name" value="RCD1/SRO1-5"/>
</dbReference>
<feature type="domain" description="RST" evidence="3">
    <location>
        <begin position="1"/>
        <end position="65"/>
    </location>
</feature>
<proteinExistence type="evidence at transcript level"/>